<comment type="caution">
    <text evidence="3">The sequence shown here is derived from an EMBL/GenBank/DDBJ whole genome shotgun (WGS) entry which is preliminary data.</text>
</comment>
<sequence>MNTEPVAFDLEVDAKGLKCPLPILRAKKALATLESGQVLKVVATDKGSVRDFQAFSKQTGNELLAQEDDGEVFVHYMKRR</sequence>
<dbReference type="InterPro" id="IPR036868">
    <property type="entry name" value="TusA-like_sf"/>
</dbReference>
<evidence type="ECO:0000313" key="4">
    <source>
        <dbReference type="Proteomes" id="UP000292445"/>
    </source>
</evidence>
<dbReference type="SUPFAM" id="SSF64307">
    <property type="entry name" value="SirA-like"/>
    <property type="match status" value="1"/>
</dbReference>
<dbReference type="Gene3D" id="3.30.110.40">
    <property type="entry name" value="TusA-like domain"/>
    <property type="match status" value="1"/>
</dbReference>
<evidence type="ECO:0000256" key="1">
    <source>
        <dbReference type="ARBA" id="ARBA00008984"/>
    </source>
</evidence>
<protein>
    <submittedName>
        <fullName evidence="3">tRNA 2-thiouridine synthesizing protein A</fullName>
    </submittedName>
</protein>
<proteinExistence type="inferred from homology"/>
<evidence type="ECO:0000313" key="3">
    <source>
        <dbReference type="EMBL" id="RZS86531.1"/>
    </source>
</evidence>
<dbReference type="EMBL" id="SGXC01000001">
    <property type="protein sequence ID" value="RZS86531.1"/>
    <property type="molecule type" value="Genomic_DNA"/>
</dbReference>
<dbReference type="PANTHER" id="PTHR33279:SF2">
    <property type="entry name" value="SULFUR CARRIER PROTEIN TUSA"/>
    <property type="match status" value="1"/>
</dbReference>
<comment type="similarity">
    <text evidence="1">Belongs to the sulfur carrier protein TusA family.</text>
</comment>
<gene>
    <name evidence="3" type="ORF">EV675_2574</name>
</gene>
<dbReference type="PROSITE" id="PS01148">
    <property type="entry name" value="UPF0033"/>
    <property type="match status" value="1"/>
</dbReference>
<dbReference type="RefSeq" id="WP_370282847.1">
    <property type="nucleotide sequence ID" value="NZ_SGXC01000001.1"/>
</dbReference>
<feature type="domain" description="UPF0033" evidence="2">
    <location>
        <begin position="12"/>
        <end position="36"/>
    </location>
</feature>
<keyword evidence="4" id="KW-1185">Reference proteome</keyword>
<dbReference type="Proteomes" id="UP000292445">
    <property type="component" value="Unassembled WGS sequence"/>
</dbReference>
<dbReference type="InterPro" id="IPR001455">
    <property type="entry name" value="TusA-like"/>
</dbReference>
<dbReference type="CDD" id="cd00291">
    <property type="entry name" value="SirA_YedF_YeeD"/>
    <property type="match status" value="1"/>
</dbReference>
<name>A0A4Q7NMU6_9BURK</name>
<dbReference type="AlphaFoldDB" id="A0A4Q7NMU6"/>
<dbReference type="Pfam" id="PF01206">
    <property type="entry name" value="TusA"/>
    <property type="match status" value="1"/>
</dbReference>
<dbReference type="PANTHER" id="PTHR33279">
    <property type="entry name" value="SULFUR CARRIER PROTEIN YEDF-RELATED"/>
    <property type="match status" value="1"/>
</dbReference>
<evidence type="ECO:0000259" key="2">
    <source>
        <dbReference type="PROSITE" id="PS01148"/>
    </source>
</evidence>
<accession>A0A4Q7NMU6</accession>
<organism evidence="3 4">
    <name type="scientific">Pigmentiphaga kullae</name>
    <dbReference type="NCBI Taxonomy" id="151784"/>
    <lineage>
        <taxon>Bacteria</taxon>
        <taxon>Pseudomonadati</taxon>
        <taxon>Pseudomonadota</taxon>
        <taxon>Betaproteobacteria</taxon>
        <taxon>Burkholderiales</taxon>
        <taxon>Alcaligenaceae</taxon>
        <taxon>Pigmentiphaga</taxon>
    </lineage>
</organism>
<reference evidence="3 4" key="1">
    <citation type="submission" date="2019-02" db="EMBL/GenBank/DDBJ databases">
        <title>Genomic Encyclopedia of Type Strains, Phase IV (KMG-IV): sequencing the most valuable type-strain genomes for metagenomic binning, comparative biology and taxonomic classification.</title>
        <authorList>
            <person name="Goeker M."/>
        </authorList>
    </citation>
    <scope>NUCLEOTIDE SEQUENCE [LARGE SCALE GENOMIC DNA]</scope>
    <source>
        <strain evidence="3 4">K24</strain>
    </source>
</reference>